<organism evidence="2 3">
    <name type="scientific">Dibothriocephalus latus</name>
    <name type="common">Fish tapeworm</name>
    <name type="synonym">Diphyllobothrium latum</name>
    <dbReference type="NCBI Taxonomy" id="60516"/>
    <lineage>
        <taxon>Eukaryota</taxon>
        <taxon>Metazoa</taxon>
        <taxon>Spiralia</taxon>
        <taxon>Lophotrochozoa</taxon>
        <taxon>Platyhelminthes</taxon>
        <taxon>Cestoda</taxon>
        <taxon>Eucestoda</taxon>
        <taxon>Diphyllobothriidea</taxon>
        <taxon>Diphyllobothriidae</taxon>
        <taxon>Dibothriocephalus</taxon>
    </lineage>
</organism>
<keyword evidence="3" id="KW-1185">Reference proteome</keyword>
<proteinExistence type="predicted"/>
<gene>
    <name evidence="2" type="ORF">DILT_LOCUS14415</name>
</gene>
<protein>
    <submittedName>
        <fullName evidence="2">Uncharacterized protein</fullName>
    </submittedName>
</protein>
<feature type="region of interest" description="Disordered" evidence="1">
    <location>
        <begin position="251"/>
        <end position="286"/>
    </location>
</feature>
<dbReference type="AlphaFoldDB" id="A0A3P7MM32"/>
<evidence type="ECO:0000313" key="3">
    <source>
        <dbReference type="Proteomes" id="UP000281553"/>
    </source>
</evidence>
<dbReference type="OrthoDB" id="6277153at2759"/>
<feature type="compositionally biased region" description="Polar residues" evidence="1">
    <location>
        <begin position="1"/>
        <end position="14"/>
    </location>
</feature>
<feature type="region of interest" description="Disordered" evidence="1">
    <location>
        <begin position="1"/>
        <end position="32"/>
    </location>
</feature>
<evidence type="ECO:0000313" key="2">
    <source>
        <dbReference type="EMBL" id="VDN24347.1"/>
    </source>
</evidence>
<dbReference type="Proteomes" id="UP000281553">
    <property type="component" value="Unassembled WGS sequence"/>
</dbReference>
<reference evidence="2 3" key="1">
    <citation type="submission" date="2018-11" db="EMBL/GenBank/DDBJ databases">
        <authorList>
            <consortium name="Pathogen Informatics"/>
        </authorList>
    </citation>
    <scope>NUCLEOTIDE SEQUENCE [LARGE SCALE GENOMIC DNA]</scope>
</reference>
<accession>A0A3P7MM32</accession>
<sequence length="286" mass="31188">VRTSSNFGGKSASATVKGIKERRKRARTIRNGSLGLLPEPAKFLSEPGPQSPSLLSARESFLFSNQSAVPVLPGFQLPTDTAPFFNSLPEDLNQYHHQYQHTPACSSPSVPPLPLKTDMSSWMSPLSFLPPTAPTPPERHILTLPTFEYPFAEGDISRYMAQHETFSQAPATSAMEYSTAAAAAAAFQAADAVFRQEPPPQPQYHGGNWMIKTEASSTFENFSDRSFPQWGLLQQQQHPQLDDAVNREMTTTANGTDSCSPTKLPQHPGDDGNSFAFFQSAAEGSL</sequence>
<name>A0A3P7MM32_DIBLA</name>
<feature type="compositionally biased region" description="Polar residues" evidence="1">
    <location>
        <begin position="251"/>
        <end position="263"/>
    </location>
</feature>
<evidence type="ECO:0000256" key="1">
    <source>
        <dbReference type="SAM" id="MobiDB-lite"/>
    </source>
</evidence>
<feature type="non-terminal residue" evidence="2">
    <location>
        <position position="1"/>
    </location>
</feature>
<dbReference type="EMBL" id="UYRU01074194">
    <property type="protein sequence ID" value="VDN24347.1"/>
    <property type="molecule type" value="Genomic_DNA"/>
</dbReference>
<feature type="non-terminal residue" evidence="2">
    <location>
        <position position="286"/>
    </location>
</feature>